<dbReference type="CDD" id="cd14371">
    <property type="entry name" value="CUE_CID7_like"/>
    <property type="match status" value="1"/>
</dbReference>
<dbReference type="GO" id="GO:0043130">
    <property type="term" value="F:ubiquitin binding"/>
    <property type="evidence" value="ECO:0007669"/>
    <property type="project" value="InterPro"/>
</dbReference>
<dbReference type="Pfam" id="PF02845">
    <property type="entry name" value="CUE"/>
    <property type="match status" value="1"/>
</dbReference>
<evidence type="ECO:0000259" key="2">
    <source>
        <dbReference type="PROSITE" id="PS51140"/>
    </source>
</evidence>
<gene>
    <name evidence="3" type="ORF">GUJ93_ZPchr0006g46230</name>
</gene>
<sequence>MFEVLFGALFGVPLQSVVRSPLYELRPVPSGKCSGLEEISQYCYNVKPYQGPSFCSPLLSSLLPDDEVDQASRGDLGFRAFLPVGAKRSTEPEAMERSSQLNPYATPFVPAPRSSFEESLNEREASKKQIGDVEKDETADKFAEYVLPDSLSLDDYTGSLGKLNISAESSSKGEATSSTFDPTQYEENDVANHFAVVESLSKMFPDVSADFIVEALKAHEFDAGPTIDMLVDLCEGDDFGHSTEVSGK</sequence>
<dbReference type="OrthoDB" id="769720at2759"/>
<keyword evidence="4" id="KW-1185">Reference proteome</keyword>
<dbReference type="InterPro" id="IPR003892">
    <property type="entry name" value="CUE"/>
</dbReference>
<reference evidence="3" key="2">
    <citation type="submission" date="2021-02" db="EMBL/GenBank/DDBJ databases">
        <authorList>
            <person name="Kimball J.A."/>
            <person name="Haas M.W."/>
            <person name="Macchietto M."/>
            <person name="Kono T."/>
            <person name="Duquette J."/>
            <person name="Shao M."/>
        </authorList>
    </citation>
    <scope>NUCLEOTIDE SEQUENCE</scope>
    <source>
        <tissue evidence="3">Fresh leaf tissue</tissue>
    </source>
</reference>
<proteinExistence type="predicted"/>
<dbReference type="InterPro" id="IPR038981">
    <property type="entry name" value="CID5/CID6"/>
</dbReference>
<feature type="region of interest" description="Disordered" evidence="1">
    <location>
        <begin position="89"/>
        <end position="133"/>
    </location>
</feature>
<reference evidence="3" key="1">
    <citation type="journal article" date="2021" name="bioRxiv">
        <title>Whole Genome Assembly and Annotation of Northern Wild Rice, Zizania palustris L., Supports a Whole Genome Duplication in the Zizania Genus.</title>
        <authorList>
            <person name="Haas M."/>
            <person name="Kono T."/>
            <person name="Macchietto M."/>
            <person name="Millas R."/>
            <person name="McGilp L."/>
            <person name="Shao M."/>
            <person name="Duquette J."/>
            <person name="Hirsch C.N."/>
            <person name="Kimball J."/>
        </authorList>
    </citation>
    <scope>NUCLEOTIDE SEQUENCE</scope>
    <source>
        <tissue evidence="3">Fresh leaf tissue</tissue>
    </source>
</reference>
<evidence type="ECO:0000256" key="1">
    <source>
        <dbReference type="SAM" id="MobiDB-lite"/>
    </source>
</evidence>
<protein>
    <recommendedName>
        <fullName evidence="2">CUE domain-containing protein</fullName>
    </recommendedName>
</protein>
<organism evidence="3 4">
    <name type="scientific">Zizania palustris</name>
    <name type="common">Northern wild rice</name>
    <dbReference type="NCBI Taxonomy" id="103762"/>
    <lineage>
        <taxon>Eukaryota</taxon>
        <taxon>Viridiplantae</taxon>
        <taxon>Streptophyta</taxon>
        <taxon>Embryophyta</taxon>
        <taxon>Tracheophyta</taxon>
        <taxon>Spermatophyta</taxon>
        <taxon>Magnoliopsida</taxon>
        <taxon>Liliopsida</taxon>
        <taxon>Poales</taxon>
        <taxon>Poaceae</taxon>
        <taxon>BOP clade</taxon>
        <taxon>Oryzoideae</taxon>
        <taxon>Oryzeae</taxon>
        <taxon>Zizaniinae</taxon>
        <taxon>Zizania</taxon>
    </lineage>
</organism>
<accession>A0A8J5W268</accession>
<dbReference type="AlphaFoldDB" id="A0A8J5W268"/>
<evidence type="ECO:0000313" key="3">
    <source>
        <dbReference type="EMBL" id="KAG8069694.1"/>
    </source>
</evidence>
<feature type="domain" description="CUE" evidence="2">
    <location>
        <begin position="192"/>
        <end position="235"/>
    </location>
</feature>
<dbReference type="InterPro" id="IPR041806">
    <property type="entry name" value="CID5/6/7_CUE"/>
</dbReference>
<dbReference type="Proteomes" id="UP000729402">
    <property type="component" value="Unassembled WGS sequence"/>
</dbReference>
<name>A0A8J5W268_ZIZPA</name>
<evidence type="ECO:0000313" key="4">
    <source>
        <dbReference type="Proteomes" id="UP000729402"/>
    </source>
</evidence>
<dbReference type="PROSITE" id="PS51140">
    <property type="entry name" value="CUE"/>
    <property type="match status" value="1"/>
</dbReference>
<dbReference type="PANTHER" id="PTHR37252:SF3">
    <property type="entry name" value="POLYADENYLATE-BINDING PROTEIN-INTERACTING PROTEIN 6"/>
    <property type="match status" value="1"/>
</dbReference>
<dbReference type="PANTHER" id="PTHR37252">
    <property type="entry name" value="POLYADENYLATE-BINDING PROTEIN-INTERACTING PROTEIN 6"/>
    <property type="match status" value="1"/>
</dbReference>
<comment type="caution">
    <text evidence="3">The sequence shown here is derived from an EMBL/GenBank/DDBJ whole genome shotgun (WGS) entry which is preliminary data.</text>
</comment>
<dbReference type="EMBL" id="JAAALK010000283">
    <property type="protein sequence ID" value="KAG8069694.1"/>
    <property type="molecule type" value="Genomic_DNA"/>
</dbReference>
<feature type="compositionally biased region" description="Basic and acidic residues" evidence="1">
    <location>
        <begin position="120"/>
        <end position="133"/>
    </location>
</feature>